<evidence type="ECO:0000256" key="1">
    <source>
        <dbReference type="SAM" id="SignalP"/>
    </source>
</evidence>
<gene>
    <name evidence="3" type="ORF">L9F63_017065</name>
</gene>
<reference evidence="3" key="2">
    <citation type="submission" date="2023-05" db="EMBL/GenBank/DDBJ databases">
        <authorList>
            <person name="Fouks B."/>
        </authorList>
    </citation>
    <scope>NUCLEOTIDE SEQUENCE</scope>
    <source>
        <strain evidence="3">Stay&amp;Tobe</strain>
        <tissue evidence="3">Testes</tissue>
    </source>
</reference>
<evidence type="ECO:0000313" key="3">
    <source>
        <dbReference type="EMBL" id="KAJ9589726.1"/>
    </source>
</evidence>
<keyword evidence="4" id="KW-1185">Reference proteome</keyword>
<proteinExistence type="predicted"/>
<dbReference type="Proteomes" id="UP001233999">
    <property type="component" value="Unassembled WGS sequence"/>
</dbReference>
<evidence type="ECO:0000313" key="4">
    <source>
        <dbReference type="Proteomes" id="UP001233999"/>
    </source>
</evidence>
<dbReference type="PANTHER" id="PTHR21113:SF4">
    <property type="entry name" value="CHITIN-BINDING TYPE-4 DOMAIN-CONTAINING PROTEIN"/>
    <property type="match status" value="1"/>
</dbReference>
<protein>
    <recommendedName>
        <fullName evidence="2">Chitin-binding type-4 domain-containing protein</fullName>
    </recommendedName>
</protein>
<name>A0AAD8A0G4_DIPPU</name>
<feature type="signal peptide" evidence="1">
    <location>
        <begin position="1"/>
        <end position="19"/>
    </location>
</feature>
<feature type="domain" description="Chitin-binding type-4" evidence="2">
    <location>
        <begin position="20"/>
        <end position="208"/>
    </location>
</feature>
<comment type="caution">
    <text evidence="3">The sequence shown here is derived from an EMBL/GenBank/DDBJ whole genome shotgun (WGS) entry which is preliminary data.</text>
</comment>
<dbReference type="Pfam" id="PF03067">
    <property type="entry name" value="LPMO_10"/>
    <property type="match status" value="1"/>
</dbReference>
<keyword evidence="1" id="KW-0732">Signal</keyword>
<dbReference type="PANTHER" id="PTHR21113">
    <property type="entry name" value="AGAP001705-PA"/>
    <property type="match status" value="1"/>
</dbReference>
<dbReference type="AlphaFoldDB" id="A0AAD8A0G4"/>
<feature type="chain" id="PRO_5041974805" description="Chitin-binding type-4 domain-containing protein" evidence="1">
    <location>
        <begin position="20"/>
        <end position="211"/>
    </location>
</feature>
<reference evidence="3" key="1">
    <citation type="journal article" date="2023" name="IScience">
        <title>Live-bearing cockroach genome reveals convergent evolutionary mechanisms linked to viviparity in insects and beyond.</title>
        <authorList>
            <person name="Fouks B."/>
            <person name="Harrison M.C."/>
            <person name="Mikhailova A.A."/>
            <person name="Marchal E."/>
            <person name="English S."/>
            <person name="Carruthers M."/>
            <person name="Jennings E.C."/>
            <person name="Chiamaka E.L."/>
            <person name="Frigard R.A."/>
            <person name="Pippel M."/>
            <person name="Attardo G.M."/>
            <person name="Benoit J.B."/>
            <person name="Bornberg-Bauer E."/>
            <person name="Tobe S.S."/>
        </authorList>
    </citation>
    <scope>NUCLEOTIDE SEQUENCE</scope>
    <source>
        <strain evidence="3">Stay&amp;Tobe</strain>
    </source>
</reference>
<accession>A0AAD8A0G4</accession>
<dbReference type="EMBL" id="JASPKZ010004914">
    <property type="protein sequence ID" value="KAJ9589726.1"/>
    <property type="molecule type" value="Genomic_DNA"/>
</dbReference>
<sequence length="211" mass="23486">MAILCITVLFLVMVTVSHQHGMMMDPINRSSMWRLGFDNPPNYTDMGLYCGEIMQDWEENNWKCGLCGDAYSDPIPRANENTGYYGNGIIVAEYKAGSTITATIDLTQNHWGHFYFHLCPLASKTELETEECFEAHPVSIADGDPYYTLTSHDSGNYTIDLTLPAGLTCQQCVLRWTYVAANSWGTCINGTQDTGCGPQETFRSCSDITIS</sequence>
<dbReference type="InterPro" id="IPR004302">
    <property type="entry name" value="Cellulose/chitin-bd_N"/>
</dbReference>
<organism evidence="3 4">
    <name type="scientific">Diploptera punctata</name>
    <name type="common">Pacific beetle cockroach</name>
    <dbReference type="NCBI Taxonomy" id="6984"/>
    <lineage>
        <taxon>Eukaryota</taxon>
        <taxon>Metazoa</taxon>
        <taxon>Ecdysozoa</taxon>
        <taxon>Arthropoda</taxon>
        <taxon>Hexapoda</taxon>
        <taxon>Insecta</taxon>
        <taxon>Pterygota</taxon>
        <taxon>Neoptera</taxon>
        <taxon>Polyneoptera</taxon>
        <taxon>Dictyoptera</taxon>
        <taxon>Blattodea</taxon>
        <taxon>Blaberoidea</taxon>
        <taxon>Blaberidae</taxon>
        <taxon>Diplopterinae</taxon>
        <taxon>Diploptera</taxon>
    </lineage>
</organism>
<evidence type="ECO:0000259" key="2">
    <source>
        <dbReference type="Pfam" id="PF03067"/>
    </source>
</evidence>